<dbReference type="OrthoDB" id="9800322at2"/>
<name>A0A433HG02_9BACI</name>
<dbReference type="AlphaFoldDB" id="A0A433HG02"/>
<dbReference type="InterPro" id="IPR037523">
    <property type="entry name" value="VOC_core"/>
</dbReference>
<dbReference type="PROSITE" id="PS51819">
    <property type="entry name" value="VOC"/>
    <property type="match status" value="1"/>
</dbReference>
<dbReference type="EMBL" id="RYZZ01000030">
    <property type="protein sequence ID" value="RUQ27143.1"/>
    <property type="molecule type" value="Genomic_DNA"/>
</dbReference>
<dbReference type="PANTHER" id="PTHR46142:SF3">
    <property type="entry name" value="F18B13.24 PROTEIN"/>
    <property type="match status" value="1"/>
</dbReference>
<dbReference type="InterPro" id="IPR004360">
    <property type="entry name" value="Glyas_Fos-R_dOase_dom"/>
</dbReference>
<evidence type="ECO:0000259" key="1">
    <source>
        <dbReference type="PROSITE" id="PS51819"/>
    </source>
</evidence>
<sequence length="138" mass="15986">MIKYEQLQHVGLNVTDLQKAKHFYSQILCLKELKRPDFDFEGAWYQLGDYQQLHLLVMPDSQTIRQDKSLSSKEGHLALRVENYQKTLNWLKKNHIEVLEQPNSVSGFAQIFCADPDGNLIELNVERGKLSKPGVFKI</sequence>
<dbReference type="RefSeq" id="WP_126866475.1">
    <property type="nucleotide sequence ID" value="NZ_JAUSTX010000009.1"/>
</dbReference>
<accession>A0A433HG02</accession>
<keyword evidence="3" id="KW-1185">Reference proteome</keyword>
<dbReference type="InterPro" id="IPR029068">
    <property type="entry name" value="Glyas_Bleomycin-R_OHBP_Dase"/>
</dbReference>
<dbReference type="Gene3D" id="3.10.180.10">
    <property type="entry name" value="2,3-Dihydroxybiphenyl 1,2-Dioxygenase, domain 1"/>
    <property type="match status" value="1"/>
</dbReference>
<dbReference type="Proteomes" id="UP000267430">
    <property type="component" value="Unassembled WGS sequence"/>
</dbReference>
<dbReference type="SUPFAM" id="SSF54593">
    <property type="entry name" value="Glyoxalase/Bleomycin resistance protein/Dihydroxybiphenyl dioxygenase"/>
    <property type="match status" value="1"/>
</dbReference>
<dbReference type="Pfam" id="PF00903">
    <property type="entry name" value="Glyoxalase"/>
    <property type="match status" value="1"/>
</dbReference>
<evidence type="ECO:0000313" key="2">
    <source>
        <dbReference type="EMBL" id="RUQ27143.1"/>
    </source>
</evidence>
<dbReference type="PANTHER" id="PTHR46142">
    <property type="match status" value="1"/>
</dbReference>
<organism evidence="2 3">
    <name type="scientific">Peribacillus cavernae</name>
    <dbReference type="NCBI Taxonomy" id="1674310"/>
    <lineage>
        <taxon>Bacteria</taxon>
        <taxon>Bacillati</taxon>
        <taxon>Bacillota</taxon>
        <taxon>Bacilli</taxon>
        <taxon>Bacillales</taxon>
        <taxon>Bacillaceae</taxon>
        <taxon>Peribacillus</taxon>
    </lineage>
</organism>
<feature type="domain" description="VOC" evidence="1">
    <location>
        <begin position="6"/>
        <end position="126"/>
    </location>
</feature>
<proteinExistence type="predicted"/>
<protein>
    <submittedName>
        <fullName evidence="2">Glyoxalase</fullName>
    </submittedName>
</protein>
<comment type="caution">
    <text evidence="2">The sequence shown here is derived from an EMBL/GenBank/DDBJ whole genome shotgun (WGS) entry which is preliminary data.</text>
</comment>
<evidence type="ECO:0000313" key="3">
    <source>
        <dbReference type="Proteomes" id="UP000267430"/>
    </source>
</evidence>
<reference evidence="2 3" key="1">
    <citation type="submission" date="2018-12" db="EMBL/GenBank/DDBJ databases">
        <title>Bacillus chawlae sp. nov., Bacillus glennii sp. nov., and Bacillus saganii sp. nov. Isolated from the Vehicle Assembly Building at Kennedy Space Center where the Viking Spacecraft were Assembled.</title>
        <authorList>
            <person name="Seuylemezian A."/>
            <person name="Vaishampayan P."/>
        </authorList>
    </citation>
    <scope>NUCLEOTIDE SEQUENCE [LARGE SCALE GENOMIC DNA]</scope>
    <source>
        <strain evidence="2 3">L5</strain>
    </source>
</reference>
<gene>
    <name evidence="2" type="ORF">ELQ35_17495</name>
</gene>